<evidence type="ECO:0000313" key="2">
    <source>
        <dbReference type="Proteomes" id="UP000410492"/>
    </source>
</evidence>
<dbReference type="AlphaFoldDB" id="A0A653DC74"/>
<dbReference type="OrthoDB" id="6678822at2759"/>
<name>A0A653DC74_CALMS</name>
<dbReference type="EMBL" id="CAACVG010011223">
    <property type="protein sequence ID" value="VEN57603.1"/>
    <property type="molecule type" value="Genomic_DNA"/>
</dbReference>
<gene>
    <name evidence="1" type="ORF">CALMAC_LOCUS16197</name>
</gene>
<organism evidence="1 2">
    <name type="scientific">Callosobruchus maculatus</name>
    <name type="common">Southern cowpea weevil</name>
    <name type="synonym">Pulse bruchid</name>
    <dbReference type="NCBI Taxonomy" id="64391"/>
    <lineage>
        <taxon>Eukaryota</taxon>
        <taxon>Metazoa</taxon>
        <taxon>Ecdysozoa</taxon>
        <taxon>Arthropoda</taxon>
        <taxon>Hexapoda</taxon>
        <taxon>Insecta</taxon>
        <taxon>Pterygota</taxon>
        <taxon>Neoptera</taxon>
        <taxon>Endopterygota</taxon>
        <taxon>Coleoptera</taxon>
        <taxon>Polyphaga</taxon>
        <taxon>Cucujiformia</taxon>
        <taxon>Chrysomeloidea</taxon>
        <taxon>Chrysomelidae</taxon>
        <taxon>Bruchinae</taxon>
        <taxon>Bruchini</taxon>
        <taxon>Callosobruchus</taxon>
    </lineage>
</organism>
<keyword evidence="2" id="KW-1185">Reference proteome</keyword>
<dbReference type="Proteomes" id="UP000410492">
    <property type="component" value="Unassembled WGS sequence"/>
</dbReference>
<proteinExistence type="predicted"/>
<reference evidence="1 2" key="1">
    <citation type="submission" date="2019-01" db="EMBL/GenBank/DDBJ databases">
        <authorList>
            <person name="Sayadi A."/>
        </authorList>
    </citation>
    <scope>NUCLEOTIDE SEQUENCE [LARGE SCALE GENOMIC DNA]</scope>
</reference>
<sequence length="68" mass="7471">MGEAQRRPPLNGGSVHLHLRPAVSGHTPTPFGGLDFADKVPSAQRHWSVRVSDILRSSHQPLHTPYGR</sequence>
<protein>
    <submittedName>
        <fullName evidence="1">Uncharacterized protein</fullName>
    </submittedName>
</protein>
<accession>A0A653DC74</accession>
<evidence type="ECO:0000313" key="1">
    <source>
        <dbReference type="EMBL" id="VEN57603.1"/>
    </source>
</evidence>